<dbReference type="AlphaFoldDB" id="A0A645EMW0"/>
<dbReference type="EMBL" id="VSSQ01049070">
    <property type="protein sequence ID" value="MPN03147.1"/>
    <property type="molecule type" value="Genomic_DNA"/>
</dbReference>
<keyword evidence="1" id="KW-0472">Membrane</keyword>
<gene>
    <name evidence="2" type="ORF">SDC9_150370</name>
</gene>
<feature type="transmembrane region" description="Helical" evidence="1">
    <location>
        <begin position="94"/>
        <end position="116"/>
    </location>
</feature>
<sequence>MITISPGTICSELISSISPSRLTRDFGAVIFCSASIAFSALYSCTTPITAFKIITNRIITASTCSPIAIVMTTAPKRTYISISLSCEKNREIKLFLGFPLSLFSPYFSSLAFASLLESPAVGSTLSSFKASC</sequence>
<comment type="caution">
    <text evidence="2">The sequence shown here is derived from an EMBL/GenBank/DDBJ whole genome shotgun (WGS) entry which is preliminary data.</text>
</comment>
<proteinExistence type="predicted"/>
<organism evidence="2">
    <name type="scientific">bioreactor metagenome</name>
    <dbReference type="NCBI Taxonomy" id="1076179"/>
    <lineage>
        <taxon>unclassified sequences</taxon>
        <taxon>metagenomes</taxon>
        <taxon>ecological metagenomes</taxon>
    </lineage>
</organism>
<protein>
    <submittedName>
        <fullName evidence="2">Uncharacterized protein</fullName>
    </submittedName>
</protein>
<reference evidence="2" key="1">
    <citation type="submission" date="2019-08" db="EMBL/GenBank/DDBJ databases">
        <authorList>
            <person name="Kucharzyk K."/>
            <person name="Murdoch R.W."/>
            <person name="Higgins S."/>
            <person name="Loffler F."/>
        </authorList>
    </citation>
    <scope>NUCLEOTIDE SEQUENCE</scope>
</reference>
<keyword evidence="1" id="KW-1133">Transmembrane helix</keyword>
<accession>A0A645EMW0</accession>
<name>A0A645EMW0_9ZZZZ</name>
<evidence type="ECO:0000313" key="2">
    <source>
        <dbReference type="EMBL" id="MPN03147.1"/>
    </source>
</evidence>
<keyword evidence="1" id="KW-0812">Transmembrane</keyword>
<evidence type="ECO:0000256" key="1">
    <source>
        <dbReference type="SAM" id="Phobius"/>
    </source>
</evidence>
<feature type="transmembrane region" description="Helical" evidence="1">
    <location>
        <begin position="26"/>
        <end position="48"/>
    </location>
</feature>